<evidence type="ECO:0000259" key="1">
    <source>
        <dbReference type="Pfam" id="PF22422"/>
    </source>
</evidence>
<dbReference type="InterPro" id="IPR012341">
    <property type="entry name" value="6hp_glycosidase-like_sf"/>
</dbReference>
<dbReference type="GO" id="GO:0005993">
    <property type="term" value="P:trehalose catabolic process"/>
    <property type="evidence" value="ECO:0007669"/>
    <property type="project" value="TreeGrafter"/>
</dbReference>
<dbReference type="InterPro" id="IPR008928">
    <property type="entry name" value="6-hairpin_glycosidase_sf"/>
</dbReference>
<dbReference type="AlphaFoldDB" id="A0A235BQ44"/>
<sequence>MDVLKLLERDDKWYLGGGDSLIFAPLFPQWLHLPGLWDEAHFYNIPIKPLYTISILSDGRIMKPSLVDKVWRPSHLKRRFSLTDGLSLLETDVLLPGDTLVSTLRFEGGDLGREVDIILWTARVNGVNEKTTSISHDEKGFLLTEERRLWGKYPVTPFLFLGMDHSTYSVNLSENTANQPLFEYTPFYEKFNGELPCEIHNVGINSDGLLYLALHKHLKIEKNTELKVFMSVSKDSDGVKKQVGNAFKIDDPVRESEKNWLNFFNSVPSFECSDRYVEKYYWYRWYGLRLLMMKKSYSHPCVCEGPAYFRVPISYSAQCHMLETRWMDNPEVAKGSFLNFVKGQEKNGRYPGHIYPIDVGERGFYHADFGYSVVELFRVHPDVSFLEMAYPSLVRYAEYFDRERDREHSHLYDVIDQWETGQEFMPRYTSVDERADAHKERGGFRLKGVDATCYQYGIRRALSFMAERIGRVEEAKRWKKEADKIKHAILEVMWDPEEEMFYDVNPKTGKRTGVRAAVCFYPYMGDIVDESHINGIRRHLLNEDEFWTPYPVSSTSMDESLANQFGEWKEKRMNCPWNGRVWPMTNSHIAEALANVAYKFDGTLRKTAGWFIERFIKMMFLDGDPRYPNTYEHYNPYTGRACLYRGVNDYQHSWVVDLIIKYVCGIHPGDGDTLVIDPLPLGLEYLRIDNVSYKGHKIKVELRGDGFVVFADGIRKSEGVMGKPVTITL</sequence>
<evidence type="ECO:0000313" key="2">
    <source>
        <dbReference type="EMBL" id="OYD14306.1"/>
    </source>
</evidence>
<dbReference type="InterPro" id="IPR054491">
    <property type="entry name" value="MGH1-like_GH"/>
</dbReference>
<proteinExistence type="predicted"/>
<dbReference type="GO" id="GO:0004555">
    <property type="term" value="F:alpha,alpha-trehalase activity"/>
    <property type="evidence" value="ECO:0007669"/>
    <property type="project" value="InterPro"/>
</dbReference>
<dbReference type="PANTHER" id="PTHR23403">
    <property type="entry name" value="TREHALASE"/>
    <property type="match status" value="1"/>
</dbReference>
<feature type="domain" description="Mannosylglycerate hydrolase MGH1-like glycoside hydrolase" evidence="1">
    <location>
        <begin position="316"/>
        <end position="653"/>
    </location>
</feature>
<comment type="caution">
    <text evidence="2">The sequence shown here is derived from an EMBL/GenBank/DDBJ whole genome shotgun (WGS) entry which is preliminary data.</text>
</comment>
<organism evidence="2 3">
    <name type="scientific">candidate division WOR-3 bacterium JGI_Cruoil_03_44_89</name>
    <dbReference type="NCBI Taxonomy" id="1973748"/>
    <lineage>
        <taxon>Bacteria</taxon>
        <taxon>Bacteria division WOR-3</taxon>
    </lineage>
</organism>
<dbReference type="SUPFAM" id="SSF48208">
    <property type="entry name" value="Six-hairpin glycosidases"/>
    <property type="match status" value="1"/>
</dbReference>
<dbReference type="InterPro" id="IPR001661">
    <property type="entry name" value="Glyco_hydro_37"/>
</dbReference>
<gene>
    <name evidence="2" type="ORF">CH333_08365</name>
</gene>
<accession>A0A235BQ44</accession>
<dbReference type="EMBL" id="NOZQ01000190">
    <property type="protein sequence ID" value="OYD14306.1"/>
    <property type="molecule type" value="Genomic_DNA"/>
</dbReference>
<dbReference type="Proteomes" id="UP000215215">
    <property type="component" value="Unassembled WGS sequence"/>
</dbReference>
<dbReference type="Gene3D" id="1.50.10.10">
    <property type="match status" value="1"/>
</dbReference>
<name>A0A235BQ44_UNCW3</name>
<dbReference type="Pfam" id="PF22422">
    <property type="entry name" value="MGH1-like_GH"/>
    <property type="match status" value="1"/>
</dbReference>
<evidence type="ECO:0000313" key="3">
    <source>
        <dbReference type="Proteomes" id="UP000215215"/>
    </source>
</evidence>
<reference evidence="2 3" key="1">
    <citation type="submission" date="2017-07" db="EMBL/GenBank/DDBJ databases">
        <title>Recovery of genomes from metagenomes via a dereplication, aggregation, and scoring strategy.</title>
        <authorList>
            <person name="Sieber C.M."/>
            <person name="Probst A.J."/>
            <person name="Sharrar A."/>
            <person name="Thomas B.C."/>
            <person name="Hess M."/>
            <person name="Tringe S.G."/>
            <person name="Banfield J.F."/>
        </authorList>
    </citation>
    <scope>NUCLEOTIDE SEQUENCE [LARGE SCALE GENOMIC DNA]</scope>
    <source>
        <strain evidence="2">JGI_Cruoil_03_44_89</strain>
    </source>
</reference>
<protein>
    <recommendedName>
        <fullName evidence="1">Mannosylglycerate hydrolase MGH1-like glycoside hydrolase domain-containing protein</fullName>
    </recommendedName>
</protein>
<dbReference type="PANTHER" id="PTHR23403:SF1">
    <property type="entry name" value="TREHALASE"/>
    <property type="match status" value="1"/>
</dbReference>